<dbReference type="KEGG" id="kct:CDEE_0309"/>
<feature type="domain" description="Bacterial surface antigen (D15)" evidence="3">
    <location>
        <begin position="384"/>
        <end position="616"/>
    </location>
</feature>
<keyword evidence="2" id="KW-0472">Membrane</keyword>
<dbReference type="InterPro" id="IPR000184">
    <property type="entry name" value="Bac_surfAg_D15"/>
</dbReference>
<sequence length="616" mass="69474">MSFSYAFGHTEILIESEDLPREVVDATLNSVRSIAKLIEDQDGGEINRLRRRAYDSVMTSLAADGYFCPVVNFDVNNKGCNEKWKISIISGKRAIVSKVNLRFTGRISYSDYEDRIEKLSTSWALPVSNVFTNNDWASAKKKLLDSVTSRDFLLAKITNSEAKIDTETSEVELSLVIDSGPLVLTGEVHTHGFVKIPSSLVCRYTNYKENKPFNQDLLDDWQQYLQSTKFFSGAFITIDSMHDNLFKKNIFSGSHEDKYGLFNFDNNLTINSSQLNLSSYDNKDEVTLPVHVIVIESPLKQMVSSIGIDDGAAGLRFESVYKQNMLRDFPVTLSSGVGVDRLHKRLFVDINLLPRANGKRDSFGVLWDTSDAHGLKVTRSAFGFTRSNNGYNSIYQDKNSISYETSYQSLLAYDYIDVKHDCNFSLPTVTNTFSISRVHVDSKYNPKKGNISAMSMAIGLSLNKIIPYARIKFRSQYWWPIFNNGVATLRAEFGKIWPSNNQILIPDDFGFRIGGARSIRGYTYQSIGSQRGFAVVGASMMSVVSAEYNHYFNERFGYSYFIDLGDAFNFVNQMRLALGYGIGLRVRTPAGPLSLDLAYGYRNHDLKLHFSLGIVF</sequence>
<dbReference type="Pfam" id="PF01103">
    <property type="entry name" value="Omp85"/>
    <property type="match status" value="1"/>
</dbReference>
<dbReference type="Gene3D" id="2.40.160.50">
    <property type="entry name" value="membrane protein fhac: a member of the omp85/tpsb transporter family"/>
    <property type="match status" value="1"/>
</dbReference>
<dbReference type="GO" id="GO:0019867">
    <property type="term" value="C:outer membrane"/>
    <property type="evidence" value="ECO:0007669"/>
    <property type="project" value="InterPro"/>
</dbReference>
<organism evidence="4 5">
    <name type="scientific">Candidatus Kinetoplastidibacterium crithidiae TCC036E</name>
    <dbReference type="NCBI Taxonomy" id="1208918"/>
    <lineage>
        <taxon>Bacteria</taxon>
        <taxon>Pseudomonadati</taxon>
        <taxon>Pseudomonadota</taxon>
        <taxon>Betaproteobacteria</taxon>
        <taxon>Candidatus Kinetoplastidibacterium</taxon>
    </lineage>
</organism>
<dbReference type="Proteomes" id="UP000011686">
    <property type="component" value="Chromosome"/>
</dbReference>
<evidence type="ECO:0000259" key="3">
    <source>
        <dbReference type="Pfam" id="PF01103"/>
    </source>
</evidence>
<accession>M1LNX4</accession>
<evidence type="ECO:0000256" key="1">
    <source>
        <dbReference type="ARBA" id="ARBA00004370"/>
    </source>
</evidence>
<proteinExistence type="predicted"/>
<protein>
    <submittedName>
        <fullName evidence="4">Surface antigen</fullName>
    </submittedName>
</protein>
<reference evidence="4 5" key="1">
    <citation type="journal article" date="2013" name="Genome Biol. Evol.">
        <title>Genome evolution and phylogenomic analysis of candidatus kinetoplastibacterium, the betaproteobacterial endosymbionts of strigomonas and angomonas.</title>
        <authorList>
            <person name="Alves J.M."/>
            <person name="Serrano M.G."/>
            <person name="Maia da Silva F."/>
            <person name="Voegtly L.J."/>
            <person name="Matveyev A.V."/>
            <person name="Teixeira M.M."/>
            <person name="Camargo E.P."/>
            <person name="Buck G.A."/>
        </authorList>
    </citation>
    <scope>NUCLEOTIDE SEQUENCE [LARGE SCALE GENOMIC DNA]</scope>
    <source>
        <strain evidence="4 5">TCC036E</strain>
    </source>
</reference>
<dbReference type="HOGENOM" id="CLU_018618_2_0_4"/>
<evidence type="ECO:0000313" key="4">
    <source>
        <dbReference type="EMBL" id="AGF47387.1"/>
    </source>
</evidence>
<evidence type="ECO:0000256" key="2">
    <source>
        <dbReference type="ARBA" id="ARBA00023136"/>
    </source>
</evidence>
<evidence type="ECO:0000313" key="5">
    <source>
        <dbReference type="Proteomes" id="UP000011686"/>
    </source>
</evidence>
<dbReference type="EMBL" id="CP003804">
    <property type="protein sequence ID" value="AGF47387.1"/>
    <property type="molecule type" value="Genomic_DNA"/>
</dbReference>
<gene>
    <name evidence="4" type="ORF">CDEE_0309</name>
</gene>
<comment type="subcellular location">
    <subcellularLocation>
        <location evidence="1">Membrane</location>
    </subcellularLocation>
</comment>
<dbReference type="STRING" id="1208918.CDEE_0309"/>
<keyword evidence="5" id="KW-1185">Reference proteome</keyword>
<dbReference type="eggNOG" id="COG0729">
    <property type="taxonomic scope" value="Bacteria"/>
</dbReference>
<dbReference type="AlphaFoldDB" id="M1LNX4"/>
<dbReference type="PATRIC" id="fig|1208918.3.peg.83"/>
<dbReference type="Gene3D" id="3.10.20.310">
    <property type="entry name" value="membrane protein fhac"/>
    <property type="match status" value="1"/>
</dbReference>
<name>M1LNX4_9PROT</name>